<dbReference type="EMBL" id="CP146022">
    <property type="protein sequence ID" value="WWQ68247.1"/>
    <property type="molecule type" value="Genomic_DNA"/>
</dbReference>
<proteinExistence type="predicted"/>
<evidence type="ECO:0000313" key="2">
    <source>
        <dbReference type="Proteomes" id="UP001432251"/>
    </source>
</evidence>
<sequence length="91" mass="9382">MSLIRRDGSTVGAPATREGAAGAPVALRPGRAAHATLHTLNEGVSDAGCRGEHDLLKIYPPGSYDPVTLRDSRVRVCGGTFTVTAVAPSRA</sequence>
<organism evidence="1 2">
    <name type="scientific">Streptomyces citrinus</name>
    <dbReference type="NCBI Taxonomy" id="3118173"/>
    <lineage>
        <taxon>Bacteria</taxon>
        <taxon>Bacillati</taxon>
        <taxon>Actinomycetota</taxon>
        <taxon>Actinomycetes</taxon>
        <taxon>Kitasatosporales</taxon>
        <taxon>Streptomycetaceae</taxon>
        <taxon>Streptomyces</taxon>
    </lineage>
</organism>
<evidence type="ECO:0000313" key="1">
    <source>
        <dbReference type="EMBL" id="WWQ68247.1"/>
    </source>
</evidence>
<keyword evidence="2" id="KW-1185">Reference proteome</keyword>
<protein>
    <submittedName>
        <fullName evidence="1">DUF4232 domain-containing protein</fullName>
    </submittedName>
</protein>
<gene>
    <name evidence="1" type="ORF">V2W30_36235</name>
</gene>
<dbReference type="Proteomes" id="UP001432251">
    <property type="component" value="Chromosome"/>
</dbReference>
<reference evidence="1" key="1">
    <citation type="journal article" date="2025" name="Int. J. Syst. Evol. Microbiol.">
        <title>Streptomyces citrinus sp. nov., with yellow diffusible pigment.</title>
        <authorList>
            <person name="He Y."/>
            <person name="Yang E."/>
            <person name="Xu J."/>
            <person name="Sun Y."/>
            <person name="Sun L."/>
        </authorList>
    </citation>
    <scope>NUCLEOTIDE SEQUENCE</scope>
    <source>
        <strain evidence="1">Q6</strain>
    </source>
</reference>
<accession>A0ACD5ALV6</accession>
<name>A0ACD5ALV6_9ACTN</name>